<feature type="transmembrane region" description="Helical" evidence="1">
    <location>
        <begin position="276"/>
        <end position="295"/>
    </location>
</feature>
<protein>
    <submittedName>
        <fullName evidence="2">Membrane protein</fullName>
    </submittedName>
</protein>
<evidence type="ECO:0000313" key="2">
    <source>
        <dbReference type="EMBL" id="EJW94938.1"/>
    </source>
</evidence>
<gene>
    <name evidence="2" type="ORF">EVA_16947</name>
</gene>
<keyword evidence="1" id="KW-0812">Transmembrane</keyword>
<feature type="transmembrane region" description="Helical" evidence="1">
    <location>
        <begin position="48"/>
        <end position="69"/>
    </location>
</feature>
<feature type="transmembrane region" description="Helical" evidence="1">
    <location>
        <begin position="150"/>
        <end position="175"/>
    </location>
</feature>
<dbReference type="AlphaFoldDB" id="J9FKI1"/>
<reference evidence="2" key="1">
    <citation type="journal article" date="2012" name="PLoS ONE">
        <title>Gene sets for utilization of primary and secondary nutrition supplies in the distal gut of endangered iberian lynx.</title>
        <authorList>
            <person name="Alcaide M."/>
            <person name="Messina E."/>
            <person name="Richter M."/>
            <person name="Bargiela R."/>
            <person name="Peplies J."/>
            <person name="Huws S.A."/>
            <person name="Newbold C.J."/>
            <person name="Golyshin P.N."/>
            <person name="Simon M.A."/>
            <person name="Lopez G."/>
            <person name="Yakimov M.M."/>
            <person name="Ferrer M."/>
        </authorList>
    </citation>
    <scope>NUCLEOTIDE SEQUENCE</scope>
</reference>
<comment type="caution">
    <text evidence="2">The sequence shown here is derived from an EMBL/GenBank/DDBJ whole genome shotgun (WGS) entry which is preliminary data.</text>
</comment>
<keyword evidence="1" id="KW-1133">Transmembrane helix</keyword>
<feature type="transmembrane region" description="Helical" evidence="1">
    <location>
        <begin position="181"/>
        <end position="204"/>
    </location>
</feature>
<keyword evidence="1" id="KW-0472">Membrane</keyword>
<proteinExistence type="predicted"/>
<feature type="transmembrane region" description="Helical" evidence="1">
    <location>
        <begin position="89"/>
        <end position="117"/>
    </location>
</feature>
<name>J9FKI1_9ZZZZ</name>
<accession>J9FKI1</accession>
<feature type="transmembrane region" description="Helical" evidence="1">
    <location>
        <begin position="225"/>
        <end position="256"/>
    </location>
</feature>
<organism evidence="2">
    <name type="scientific">gut metagenome</name>
    <dbReference type="NCBI Taxonomy" id="749906"/>
    <lineage>
        <taxon>unclassified sequences</taxon>
        <taxon>metagenomes</taxon>
        <taxon>organismal metagenomes</taxon>
    </lineage>
</organism>
<sequence>MHYLCNLKNNIRMKQTSLFNKERSIKGCIADSWKVFALHRGRFLKHNALYLLLVGLSGAFVVQTITYYLTHHFLPALRVHQTLQVPELIQALAMPSLPFLLTFLASILLGSLCLYAFTARQRQLMQVYQEENGFPKKMPLRLSASALRTLRCMIVADLPFIFVCLLATVGISYLAHEVHKAFLIALPLLFIYIGSTAHVARLYYAFQGLPYKRALKQAFCRSMGNLFIVQFLTFIPYLVILSVLCLPIVLFVTSAWAGYDSALRGDGLGLPASFPYLFFLLHTLVIALATLFNSLRTWAVAMK</sequence>
<evidence type="ECO:0000256" key="1">
    <source>
        <dbReference type="SAM" id="Phobius"/>
    </source>
</evidence>
<dbReference type="EMBL" id="AMCI01006093">
    <property type="protein sequence ID" value="EJW94938.1"/>
    <property type="molecule type" value="Genomic_DNA"/>
</dbReference>